<evidence type="ECO:0000256" key="6">
    <source>
        <dbReference type="SAM" id="MobiDB-lite"/>
    </source>
</evidence>
<name>A0A7J6QI86_PEROL</name>
<dbReference type="Pfam" id="PF05915">
    <property type="entry name" value="TMEM_230_134"/>
    <property type="match status" value="1"/>
</dbReference>
<dbReference type="EMBL" id="JABANO010032598">
    <property type="protein sequence ID" value="KAF4708304.1"/>
    <property type="molecule type" value="Genomic_DNA"/>
</dbReference>
<evidence type="ECO:0000256" key="4">
    <source>
        <dbReference type="ARBA" id="ARBA00022989"/>
    </source>
</evidence>
<evidence type="ECO:0000256" key="1">
    <source>
        <dbReference type="ARBA" id="ARBA00004141"/>
    </source>
</evidence>
<evidence type="ECO:0000256" key="7">
    <source>
        <dbReference type="SAM" id="Phobius"/>
    </source>
</evidence>
<comment type="similarity">
    <text evidence="2">Belongs to the TMEM134/TMEM230 family.</text>
</comment>
<feature type="non-terminal residue" evidence="8">
    <location>
        <position position="335"/>
    </location>
</feature>
<feature type="region of interest" description="Disordered" evidence="6">
    <location>
        <begin position="1"/>
        <end position="30"/>
    </location>
</feature>
<accession>A0A7J6QI86</accession>
<evidence type="ECO:0000313" key="9">
    <source>
        <dbReference type="Proteomes" id="UP000553632"/>
    </source>
</evidence>
<keyword evidence="5 7" id="KW-0472">Membrane</keyword>
<sequence length="335" mass="37040">MSNNGDGPSDYTTPPPRRKPRFSPAEPPLLRRPALPRKGVALAFFLFIVGVVFLLTGLKVFWQISTLEAIPFTTLGAICFIPGAYHVYLIYHAVHRASIPQGRTQTAVHDYRPPPLTARVRPLQVPVQQEHHMLTYRGPPSHSTLRQSCPPIMPIPSTGQQPTTIGLERQEMRSERCPSTAPLKGALPVSSSSSVLHLMDAWREGRNLKLSLAWSFGNLVDSRVGKIIRYEMGEALEVRVSPLSREKMPDHCSGAYLSPPAPYPVFTVRQPAVMRRTVSVAGVGSNVRKFLRYSPLPLGSRDDSGANGRPSREQYPRQQPPPPSHGERARCPVSG</sequence>
<reference evidence="8 9" key="1">
    <citation type="submission" date="2020-04" db="EMBL/GenBank/DDBJ databases">
        <title>Perkinsus olseni comparative genomics.</title>
        <authorList>
            <person name="Bogema D.R."/>
        </authorList>
    </citation>
    <scope>NUCLEOTIDE SEQUENCE [LARGE SCALE GENOMIC DNA]</scope>
    <source>
        <strain evidence="8 9">ATCC PRA-207</strain>
    </source>
</reference>
<evidence type="ECO:0008006" key="10">
    <source>
        <dbReference type="Google" id="ProtNLM"/>
    </source>
</evidence>
<dbReference type="GO" id="GO:0016020">
    <property type="term" value="C:membrane"/>
    <property type="evidence" value="ECO:0007669"/>
    <property type="project" value="UniProtKB-SubCell"/>
</dbReference>
<feature type="compositionally biased region" description="Basic and acidic residues" evidence="6">
    <location>
        <begin position="325"/>
        <end position="335"/>
    </location>
</feature>
<comment type="caution">
    <text evidence="8">The sequence shown here is derived from an EMBL/GenBank/DDBJ whole genome shotgun (WGS) entry which is preliminary data.</text>
</comment>
<dbReference type="AlphaFoldDB" id="A0A7J6QI86"/>
<protein>
    <recommendedName>
        <fullName evidence="10">Transmembrane protein 230</fullName>
    </recommendedName>
</protein>
<keyword evidence="3 7" id="KW-0812">Transmembrane</keyword>
<dbReference type="Proteomes" id="UP000553632">
    <property type="component" value="Unassembled WGS sequence"/>
</dbReference>
<feature type="compositionally biased region" description="Basic and acidic residues" evidence="6">
    <location>
        <begin position="300"/>
        <end position="315"/>
    </location>
</feature>
<feature type="transmembrane region" description="Helical" evidence="7">
    <location>
        <begin position="40"/>
        <end position="64"/>
    </location>
</feature>
<keyword evidence="4 7" id="KW-1133">Transmembrane helix</keyword>
<evidence type="ECO:0000256" key="5">
    <source>
        <dbReference type="ARBA" id="ARBA00023136"/>
    </source>
</evidence>
<evidence type="ECO:0000313" key="8">
    <source>
        <dbReference type="EMBL" id="KAF4708304.1"/>
    </source>
</evidence>
<comment type="subcellular location">
    <subcellularLocation>
        <location evidence="1">Membrane</location>
        <topology evidence="1">Multi-pass membrane protein</topology>
    </subcellularLocation>
</comment>
<feature type="compositionally biased region" description="Polar residues" evidence="6">
    <location>
        <begin position="1"/>
        <end position="12"/>
    </location>
</feature>
<evidence type="ECO:0000256" key="2">
    <source>
        <dbReference type="ARBA" id="ARBA00007743"/>
    </source>
</evidence>
<keyword evidence="9" id="KW-1185">Reference proteome</keyword>
<evidence type="ECO:0000256" key="3">
    <source>
        <dbReference type="ARBA" id="ARBA00022692"/>
    </source>
</evidence>
<feature type="transmembrane region" description="Helical" evidence="7">
    <location>
        <begin position="70"/>
        <end position="91"/>
    </location>
</feature>
<proteinExistence type="inferred from homology"/>
<gene>
    <name evidence="8" type="ORF">FOZ63_005676</name>
</gene>
<organism evidence="8 9">
    <name type="scientific">Perkinsus olseni</name>
    <name type="common">Perkinsus atlanticus</name>
    <dbReference type="NCBI Taxonomy" id="32597"/>
    <lineage>
        <taxon>Eukaryota</taxon>
        <taxon>Sar</taxon>
        <taxon>Alveolata</taxon>
        <taxon>Perkinsozoa</taxon>
        <taxon>Perkinsea</taxon>
        <taxon>Perkinsida</taxon>
        <taxon>Perkinsidae</taxon>
        <taxon>Perkinsus</taxon>
    </lineage>
</organism>
<feature type="region of interest" description="Disordered" evidence="6">
    <location>
        <begin position="294"/>
        <end position="335"/>
    </location>
</feature>
<dbReference type="InterPro" id="IPR008590">
    <property type="entry name" value="TMEM_230/134"/>
</dbReference>